<reference evidence="1" key="1">
    <citation type="journal article" date="2022" name="Int. J. Mol. Sci.">
        <title>Draft Genome of Tanacetum Coccineum: Genomic Comparison of Closely Related Tanacetum-Family Plants.</title>
        <authorList>
            <person name="Yamashiro T."/>
            <person name="Shiraishi A."/>
            <person name="Nakayama K."/>
            <person name="Satake H."/>
        </authorList>
    </citation>
    <scope>NUCLEOTIDE SEQUENCE</scope>
</reference>
<dbReference type="Proteomes" id="UP001151760">
    <property type="component" value="Unassembled WGS sequence"/>
</dbReference>
<dbReference type="EMBL" id="BQNB010012199">
    <property type="protein sequence ID" value="GJT00496.1"/>
    <property type="molecule type" value="Genomic_DNA"/>
</dbReference>
<protein>
    <submittedName>
        <fullName evidence="1">Uncharacterized protein</fullName>
    </submittedName>
</protein>
<name>A0ABQ5AH45_9ASTR</name>
<proteinExistence type="predicted"/>
<keyword evidence="2" id="KW-1185">Reference proteome</keyword>
<organism evidence="1 2">
    <name type="scientific">Tanacetum coccineum</name>
    <dbReference type="NCBI Taxonomy" id="301880"/>
    <lineage>
        <taxon>Eukaryota</taxon>
        <taxon>Viridiplantae</taxon>
        <taxon>Streptophyta</taxon>
        <taxon>Embryophyta</taxon>
        <taxon>Tracheophyta</taxon>
        <taxon>Spermatophyta</taxon>
        <taxon>Magnoliopsida</taxon>
        <taxon>eudicotyledons</taxon>
        <taxon>Gunneridae</taxon>
        <taxon>Pentapetalae</taxon>
        <taxon>asterids</taxon>
        <taxon>campanulids</taxon>
        <taxon>Asterales</taxon>
        <taxon>Asteraceae</taxon>
        <taxon>Asteroideae</taxon>
        <taxon>Anthemideae</taxon>
        <taxon>Anthemidinae</taxon>
        <taxon>Tanacetum</taxon>
    </lineage>
</organism>
<comment type="caution">
    <text evidence="1">The sequence shown here is derived from an EMBL/GenBank/DDBJ whole genome shotgun (WGS) entry which is preliminary data.</text>
</comment>
<accession>A0ABQ5AH45</accession>
<evidence type="ECO:0000313" key="2">
    <source>
        <dbReference type="Proteomes" id="UP001151760"/>
    </source>
</evidence>
<evidence type="ECO:0000313" key="1">
    <source>
        <dbReference type="EMBL" id="GJT00496.1"/>
    </source>
</evidence>
<reference evidence="1" key="2">
    <citation type="submission" date="2022-01" db="EMBL/GenBank/DDBJ databases">
        <authorList>
            <person name="Yamashiro T."/>
            <person name="Shiraishi A."/>
            <person name="Satake H."/>
            <person name="Nakayama K."/>
        </authorList>
    </citation>
    <scope>NUCLEOTIDE SEQUENCE</scope>
</reference>
<gene>
    <name evidence="1" type="ORF">Tco_0821665</name>
</gene>
<sequence>MVVLRAEKEQEANIALMETYDDIQAKIDADHLLAERLQAQEQEEFQMLRRFNREDLEDLYKLVKDKYESTRLVEDLDLVLWGDLKTMFEPHVEDKVWRNQKEYKVLNWKLYDSCGVHSLMLQSNHIYMLVEKKYPLTPPTLTKMLEKKLIIDHQSEMAYLLLKFIMKQLNKK</sequence>